<reference evidence="3" key="1">
    <citation type="journal article" date="2019" name="Int. J. Syst. Evol. Microbiol.">
        <title>The Global Catalogue of Microorganisms (GCM) 10K type strain sequencing project: providing services to taxonomists for standard genome sequencing and annotation.</title>
        <authorList>
            <consortium name="The Broad Institute Genomics Platform"/>
            <consortium name="The Broad Institute Genome Sequencing Center for Infectious Disease"/>
            <person name="Wu L."/>
            <person name="Ma J."/>
        </authorList>
    </citation>
    <scope>NUCLEOTIDE SEQUENCE [LARGE SCALE GENOMIC DNA]</scope>
    <source>
        <strain evidence="3">JCM 15589</strain>
    </source>
</reference>
<evidence type="ECO:0000313" key="3">
    <source>
        <dbReference type="Proteomes" id="UP001501138"/>
    </source>
</evidence>
<gene>
    <name evidence="2" type="ORF">GCM10009809_40060</name>
</gene>
<name>A0ABP4W002_9MICO</name>
<feature type="compositionally biased region" description="Basic residues" evidence="1">
    <location>
        <begin position="168"/>
        <end position="177"/>
    </location>
</feature>
<organism evidence="2 3">
    <name type="scientific">Isoptericola hypogeus</name>
    <dbReference type="NCBI Taxonomy" id="300179"/>
    <lineage>
        <taxon>Bacteria</taxon>
        <taxon>Bacillati</taxon>
        <taxon>Actinomycetota</taxon>
        <taxon>Actinomycetes</taxon>
        <taxon>Micrococcales</taxon>
        <taxon>Promicromonosporaceae</taxon>
        <taxon>Isoptericola</taxon>
    </lineage>
</organism>
<comment type="caution">
    <text evidence="2">The sequence shown here is derived from an EMBL/GenBank/DDBJ whole genome shotgun (WGS) entry which is preliminary data.</text>
</comment>
<sequence>MTRRGGLDAGLRAGRLVGGRERIGGLHDPYDADWEPVRQAHKFRDTRLASMFVRARALGIVGLEEGRPGTAPRELVGYDDLRAHTVSFRTRFQTACVDTPTGFGRWIPPATPCAIVCSPTSIRSPTGSVARNEMSGEHRPAPSWTVTTRAGRSRPPRVRGPTGTAQRPHARAGRRPWARPGQVHPRAWTCVVVGGPILRLRHGFPERALGAIDVP</sequence>
<protein>
    <submittedName>
        <fullName evidence="2">Uncharacterized protein</fullName>
    </submittedName>
</protein>
<feature type="region of interest" description="Disordered" evidence="1">
    <location>
        <begin position="125"/>
        <end position="181"/>
    </location>
</feature>
<evidence type="ECO:0000313" key="2">
    <source>
        <dbReference type="EMBL" id="GAA1740545.1"/>
    </source>
</evidence>
<evidence type="ECO:0000256" key="1">
    <source>
        <dbReference type="SAM" id="MobiDB-lite"/>
    </source>
</evidence>
<dbReference type="EMBL" id="BAAAPM010000010">
    <property type="protein sequence ID" value="GAA1740545.1"/>
    <property type="molecule type" value="Genomic_DNA"/>
</dbReference>
<dbReference type="Proteomes" id="UP001501138">
    <property type="component" value="Unassembled WGS sequence"/>
</dbReference>
<keyword evidence="3" id="KW-1185">Reference proteome</keyword>
<proteinExistence type="predicted"/>
<accession>A0ABP4W002</accession>